<dbReference type="Proteomes" id="UP000460207">
    <property type="component" value="Unassembled WGS sequence"/>
</dbReference>
<dbReference type="SUPFAM" id="SSF53335">
    <property type="entry name" value="S-adenosyl-L-methionine-dependent methyltransferases"/>
    <property type="match status" value="1"/>
</dbReference>
<dbReference type="EMBL" id="JOSX01000020">
    <property type="protein sequence ID" value="KEK14493.1"/>
    <property type="molecule type" value="Genomic_DNA"/>
</dbReference>
<dbReference type="GO" id="GO:0008168">
    <property type="term" value="F:methyltransferase activity"/>
    <property type="evidence" value="ECO:0007669"/>
    <property type="project" value="UniProtKB-KW"/>
</dbReference>
<organism evidence="3 6">
    <name type="scientific">Limosilactobacillus reuteri</name>
    <name type="common">Lactobacillus reuteri</name>
    <dbReference type="NCBI Taxonomy" id="1598"/>
    <lineage>
        <taxon>Bacteria</taxon>
        <taxon>Bacillati</taxon>
        <taxon>Bacillota</taxon>
        <taxon>Bacilli</taxon>
        <taxon>Lactobacillales</taxon>
        <taxon>Lactobacillaceae</taxon>
        <taxon>Limosilactobacillus</taxon>
    </lineage>
</organism>
<evidence type="ECO:0000256" key="1">
    <source>
        <dbReference type="SAM" id="Phobius"/>
    </source>
</evidence>
<protein>
    <submittedName>
        <fullName evidence="4">Methyltransferase domain-containing protein</fullName>
    </submittedName>
    <submittedName>
        <fullName evidence="3">Methyltransferase type 11</fullName>
    </submittedName>
</protein>
<comment type="caution">
    <text evidence="3">The sequence shown here is derived from an EMBL/GenBank/DDBJ whole genome shotgun (WGS) entry which is preliminary data.</text>
</comment>
<feature type="transmembrane region" description="Helical" evidence="1">
    <location>
        <begin position="6"/>
        <end position="21"/>
    </location>
</feature>
<evidence type="ECO:0000259" key="2">
    <source>
        <dbReference type="Pfam" id="PF13847"/>
    </source>
</evidence>
<evidence type="ECO:0000313" key="4">
    <source>
        <dbReference type="EMBL" id="MRG88535.1"/>
    </source>
</evidence>
<dbReference type="AlphaFoldDB" id="A0A073JN13"/>
<keyword evidence="3" id="KW-0489">Methyltransferase</keyword>
<dbReference type="InterPro" id="IPR025714">
    <property type="entry name" value="Methyltranfer_dom"/>
</dbReference>
<dbReference type="EMBL" id="PTLS01000022">
    <property type="protein sequence ID" value="RMX25800.1"/>
    <property type="molecule type" value="Genomic_DNA"/>
</dbReference>
<proteinExistence type="predicted"/>
<dbReference type="GO" id="GO:0032259">
    <property type="term" value="P:methylation"/>
    <property type="evidence" value="ECO:0007669"/>
    <property type="project" value="UniProtKB-KW"/>
</dbReference>
<dbReference type="EMBL" id="WJND01000001">
    <property type="protein sequence ID" value="MRG88535.1"/>
    <property type="molecule type" value="Genomic_DNA"/>
</dbReference>
<sequence>MIVVIGIVVVIVVGIIGWLIWQRQQVWKKISTDLSIRGDVQILDMSIGNGKTFINLAKQLTAPGKIIGIVKNEKQAQQVKELIKEEAVADRAKVELTDNTNLPFTDHQFDYVLISNLQQVKPAITQGRVLQEAIRVLAFKGTIVITATTVQRYRQLLEYYRFKDIKVKQIGGQRVMIARRN</sequence>
<dbReference type="Proteomes" id="UP000027731">
    <property type="component" value="Unassembled WGS sequence"/>
</dbReference>
<evidence type="ECO:0000313" key="3">
    <source>
        <dbReference type="EMBL" id="KEK14493.1"/>
    </source>
</evidence>
<dbReference type="PANTHER" id="PTHR45277:SF1">
    <property type="entry name" value="EXPRESSED PROTEIN"/>
    <property type="match status" value="1"/>
</dbReference>
<name>A0A073JN13_LIMRT</name>
<keyword evidence="1" id="KW-1133">Transmembrane helix</keyword>
<evidence type="ECO:0000313" key="8">
    <source>
        <dbReference type="Proteomes" id="UP000460207"/>
    </source>
</evidence>
<feature type="domain" description="Methyltransferase" evidence="2">
    <location>
        <begin position="39"/>
        <end position="149"/>
    </location>
</feature>
<evidence type="ECO:0000313" key="6">
    <source>
        <dbReference type="Proteomes" id="UP000027731"/>
    </source>
</evidence>
<dbReference type="PATRIC" id="fig|1598.90.peg.1600"/>
<gene>
    <name evidence="5" type="ORF">C5O77_03810</name>
    <name evidence="4" type="ORF">GIX76_00685</name>
    <name evidence="3" type="ORF">LR3_01315</name>
</gene>
<dbReference type="RefSeq" id="WP_035169412.1">
    <property type="nucleotide sequence ID" value="NZ_JAJAOY010000109.1"/>
</dbReference>
<dbReference type="Proteomes" id="UP000276940">
    <property type="component" value="Unassembled WGS sequence"/>
</dbReference>
<keyword evidence="1" id="KW-0812">Transmembrane</keyword>
<dbReference type="Gene3D" id="3.40.50.150">
    <property type="entry name" value="Vaccinia Virus protein VP39"/>
    <property type="match status" value="1"/>
</dbReference>
<evidence type="ECO:0000313" key="5">
    <source>
        <dbReference type="EMBL" id="RMX25800.1"/>
    </source>
</evidence>
<keyword evidence="3" id="KW-0808">Transferase</keyword>
<keyword evidence="1" id="KW-0472">Membrane</keyword>
<reference evidence="3 6" key="1">
    <citation type="submission" date="2014-06" db="EMBL/GenBank/DDBJ databases">
        <title>Genetic determinant of reutericyclin biosynthesis of Lactobacillus reuteri.</title>
        <authorList>
            <person name="Lin X."/>
            <person name="Duar R."/>
            <person name="Walter J."/>
            <person name="Gaenzle M."/>
        </authorList>
    </citation>
    <scope>NUCLEOTIDE SEQUENCE [LARGE SCALE GENOMIC DNA]</scope>
    <source>
        <strain evidence="3 6">LTH2584</strain>
    </source>
</reference>
<dbReference type="InterPro" id="IPR029063">
    <property type="entry name" value="SAM-dependent_MTases_sf"/>
</dbReference>
<reference evidence="4 8" key="3">
    <citation type="submission" date="2019-11" db="EMBL/GenBank/DDBJ databases">
        <title>Draft genome sequence of 12 host-associated Lactobacillus reuteri rodent strains.</title>
        <authorList>
            <person name="Zhang S."/>
            <person name="Ozcam M."/>
            <person name="Van Pijkeren J.P."/>
        </authorList>
    </citation>
    <scope>NUCLEOTIDE SEQUENCE [LARGE SCALE GENOMIC DNA]</scope>
    <source>
        <strain evidence="4 8">N4I</strain>
    </source>
</reference>
<dbReference type="PANTHER" id="PTHR45277">
    <property type="entry name" value="EXPRESSED PROTEIN"/>
    <property type="match status" value="1"/>
</dbReference>
<dbReference type="Pfam" id="PF13847">
    <property type="entry name" value="Methyltransf_31"/>
    <property type="match status" value="1"/>
</dbReference>
<accession>A0A073JN13</accession>
<evidence type="ECO:0000313" key="7">
    <source>
        <dbReference type="Proteomes" id="UP000276940"/>
    </source>
</evidence>
<reference evidence="5 7" key="2">
    <citation type="journal article" date="2018" name="J Appl Environ Microbiol">
        <title>The gut symbionts Lactobacillus reuteri R2lc and 2010 encode a polyketide synthase cluster that activates the mammalian aryl-hydrocarbon receptor.</title>
        <authorList>
            <person name="Ozcam M."/>
            <person name="Roos S."/>
            <person name="Van Pijkeren J.P."/>
        </authorList>
    </citation>
    <scope>NUCLEOTIDE SEQUENCE [LARGE SCALE GENOMIC DNA]</scope>
    <source>
        <strain evidence="5 7">R2lc</strain>
    </source>
</reference>